<keyword evidence="3" id="KW-0812">Transmembrane</keyword>
<keyword evidence="2" id="KW-0808">Transferase</keyword>
<accession>A0A3M0KI76</accession>
<keyword evidence="8" id="KW-0325">Glycoprotein</keyword>
<keyword evidence="10" id="KW-1185">Reference proteome</keyword>
<keyword evidence="7" id="KW-0472">Membrane</keyword>
<evidence type="ECO:0000256" key="7">
    <source>
        <dbReference type="ARBA" id="ARBA00023136"/>
    </source>
</evidence>
<keyword evidence="5" id="KW-1133">Transmembrane helix</keyword>
<dbReference type="Gene3D" id="3.40.50.300">
    <property type="entry name" value="P-loop containing nucleotide triphosphate hydrolases"/>
    <property type="match status" value="1"/>
</dbReference>
<evidence type="ECO:0000313" key="9">
    <source>
        <dbReference type="EMBL" id="RMC12795.1"/>
    </source>
</evidence>
<comment type="subcellular location">
    <subcellularLocation>
        <location evidence="1">Golgi apparatus membrane</location>
        <topology evidence="1">Single-pass type II membrane protein</topology>
    </subcellularLocation>
</comment>
<dbReference type="InterPro" id="IPR007734">
    <property type="entry name" value="Heparan_SO4_2-O-STrfase"/>
</dbReference>
<dbReference type="GO" id="GO:0008146">
    <property type="term" value="F:sulfotransferase activity"/>
    <property type="evidence" value="ECO:0007669"/>
    <property type="project" value="InterPro"/>
</dbReference>
<comment type="caution">
    <text evidence="9">The sequence shown here is derived from an EMBL/GenBank/DDBJ whole genome shotgun (WGS) entry which is preliminary data.</text>
</comment>
<keyword evidence="4" id="KW-0735">Signal-anchor</keyword>
<reference evidence="9 10" key="1">
    <citation type="submission" date="2018-07" db="EMBL/GenBank/DDBJ databases">
        <title>A high quality draft genome assembly of the barn swallow (H. rustica rustica).</title>
        <authorList>
            <person name="Formenti G."/>
            <person name="Chiara M."/>
            <person name="Poveda L."/>
            <person name="Francoijs K.-J."/>
            <person name="Bonisoli-Alquati A."/>
            <person name="Canova L."/>
            <person name="Gianfranceschi L."/>
            <person name="Horner D.S."/>
            <person name="Saino N."/>
        </authorList>
    </citation>
    <scope>NUCLEOTIDE SEQUENCE [LARGE SCALE GENOMIC DNA]</scope>
    <source>
        <strain evidence="9">Chelidonia</strain>
        <tissue evidence="9">Blood</tissue>
    </source>
</reference>
<dbReference type="PANTHER" id="PTHR12129:SF15">
    <property type="entry name" value="URONYL 2-SULFOTRANSFERASE"/>
    <property type="match status" value="1"/>
</dbReference>
<dbReference type="InterPro" id="IPR027417">
    <property type="entry name" value="P-loop_NTPase"/>
</dbReference>
<dbReference type="STRING" id="333673.A0A3M0KI76"/>
<gene>
    <name evidence="9" type="ORF">DUI87_10320</name>
</gene>
<dbReference type="AlphaFoldDB" id="A0A3M0KI76"/>
<name>A0A3M0KI76_HIRRU</name>
<dbReference type="GO" id="GO:0000139">
    <property type="term" value="C:Golgi membrane"/>
    <property type="evidence" value="ECO:0007669"/>
    <property type="project" value="UniProtKB-SubCell"/>
</dbReference>
<evidence type="ECO:0000256" key="6">
    <source>
        <dbReference type="ARBA" id="ARBA00023034"/>
    </source>
</evidence>
<evidence type="ECO:0000256" key="3">
    <source>
        <dbReference type="ARBA" id="ARBA00022692"/>
    </source>
</evidence>
<evidence type="ECO:0000256" key="5">
    <source>
        <dbReference type="ARBA" id="ARBA00022989"/>
    </source>
</evidence>
<dbReference type="Proteomes" id="UP000269221">
    <property type="component" value="Unassembled WGS sequence"/>
</dbReference>
<evidence type="ECO:0000256" key="2">
    <source>
        <dbReference type="ARBA" id="ARBA00022679"/>
    </source>
</evidence>
<evidence type="ECO:0000256" key="8">
    <source>
        <dbReference type="ARBA" id="ARBA00023180"/>
    </source>
</evidence>
<organism evidence="9 10">
    <name type="scientific">Hirundo rustica rustica</name>
    <dbReference type="NCBI Taxonomy" id="333673"/>
    <lineage>
        <taxon>Eukaryota</taxon>
        <taxon>Metazoa</taxon>
        <taxon>Chordata</taxon>
        <taxon>Craniata</taxon>
        <taxon>Vertebrata</taxon>
        <taxon>Euteleostomi</taxon>
        <taxon>Archelosauria</taxon>
        <taxon>Archosauria</taxon>
        <taxon>Dinosauria</taxon>
        <taxon>Saurischia</taxon>
        <taxon>Theropoda</taxon>
        <taxon>Coelurosauria</taxon>
        <taxon>Aves</taxon>
        <taxon>Neognathae</taxon>
        <taxon>Neoaves</taxon>
        <taxon>Telluraves</taxon>
        <taxon>Australaves</taxon>
        <taxon>Passeriformes</taxon>
        <taxon>Sylvioidea</taxon>
        <taxon>Hirundinidae</taxon>
        <taxon>Hirundo</taxon>
    </lineage>
</organism>
<evidence type="ECO:0000313" key="10">
    <source>
        <dbReference type="Proteomes" id="UP000269221"/>
    </source>
</evidence>
<dbReference type="OrthoDB" id="10019582at2759"/>
<evidence type="ECO:0000256" key="4">
    <source>
        <dbReference type="ARBA" id="ARBA00022968"/>
    </source>
</evidence>
<dbReference type="EMBL" id="QRBI01000106">
    <property type="protein sequence ID" value="RMC12795.1"/>
    <property type="molecule type" value="Genomic_DNA"/>
</dbReference>
<protein>
    <submittedName>
        <fullName evidence="9">Uncharacterized protein</fullName>
    </submittedName>
</protein>
<evidence type="ECO:0000256" key="1">
    <source>
        <dbReference type="ARBA" id="ARBA00004323"/>
    </source>
</evidence>
<dbReference type="PANTHER" id="PTHR12129">
    <property type="entry name" value="HEPARAN SULFATE 2-O-SULFOTRANSFERASE"/>
    <property type="match status" value="1"/>
</dbReference>
<keyword evidence="6" id="KW-0333">Golgi apparatus</keyword>
<proteinExistence type="predicted"/>
<sequence>MLLEKRIFVQLHHARSNHDPTQRRFGGDQPVYINIIRDPVNRFLSNYFFRRFGDWRGEQNHMIRTPNMRQEERYLEMRYFESFKFLGSCANGIGWIITLRVAVSGSVSKQRPVANGIPWGQYWDWHRLTSSLVSLTVGSKCILSKFADDTKLSGVVDMQERKHVIQRHLDKLRKWALVNFMEFNKAKYKFLHLSQDSTFVSVQAGG</sequence>